<dbReference type="AlphaFoldDB" id="A0A1B6KM90"/>
<proteinExistence type="predicted"/>
<feature type="compositionally biased region" description="Acidic residues" evidence="1">
    <location>
        <begin position="19"/>
        <end position="41"/>
    </location>
</feature>
<feature type="compositionally biased region" description="Basic and acidic residues" evidence="1">
    <location>
        <begin position="1"/>
        <end position="16"/>
    </location>
</feature>
<evidence type="ECO:0000313" key="2">
    <source>
        <dbReference type="EMBL" id="JAT12546.1"/>
    </source>
</evidence>
<name>A0A1B6KM90_9HEMI</name>
<evidence type="ECO:0000256" key="1">
    <source>
        <dbReference type="SAM" id="MobiDB-lite"/>
    </source>
</evidence>
<reference evidence="2" key="1">
    <citation type="submission" date="2015-11" db="EMBL/GenBank/DDBJ databases">
        <title>De novo transcriptome assembly of four potential Pierce s Disease insect vectors from Arizona vineyards.</title>
        <authorList>
            <person name="Tassone E.E."/>
        </authorList>
    </citation>
    <scope>NUCLEOTIDE SEQUENCE</scope>
</reference>
<organism evidence="2">
    <name type="scientific">Graphocephala atropunctata</name>
    <dbReference type="NCBI Taxonomy" id="36148"/>
    <lineage>
        <taxon>Eukaryota</taxon>
        <taxon>Metazoa</taxon>
        <taxon>Ecdysozoa</taxon>
        <taxon>Arthropoda</taxon>
        <taxon>Hexapoda</taxon>
        <taxon>Insecta</taxon>
        <taxon>Pterygota</taxon>
        <taxon>Neoptera</taxon>
        <taxon>Paraneoptera</taxon>
        <taxon>Hemiptera</taxon>
        <taxon>Auchenorrhyncha</taxon>
        <taxon>Membracoidea</taxon>
        <taxon>Cicadellidae</taxon>
        <taxon>Cicadellinae</taxon>
        <taxon>Cicadellini</taxon>
        <taxon>Graphocephala</taxon>
    </lineage>
</organism>
<dbReference type="EMBL" id="GEBQ01027431">
    <property type="protein sequence ID" value="JAT12546.1"/>
    <property type="molecule type" value="Transcribed_RNA"/>
</dbReference>
<protein>
    <submittedName>
        <fullName evidence="2">Uncharacterized protein</fullName>
    </submittedName>
</protein>
<feature type="region of interest" description="Disordered" evidence="1">
    <location>
        <begin position="1"/>
        <end position="74"/>
    </location>
</feature>
<sequence length="111" mass="12479">MDHDYLDDNELEHLLDNDFSGDSDSDEDPYEGLASDSEENTPDQSSVVDTPAPEPDEVGQGHAPDPVPRRLHAQPAAAFKIDNLKWKTYFETPNDRKSVRKYSRISTHIPA</sequence>
<accession>A0A1B6KM90</accession>
<gene>
    <name evidence="2" type="ORF">g.10122</name>
</gene>